<protein>
    <submittedName>
        <fullName evidence="2">Uncharacterized protein</fullName>
    </submittedName>
</protein>
<dbReference type="HOGENOM" id="CLU_2296183_0_0_1"/>
<reference evidence="2" key="2">
    <citation type="submission" date="2018-05" db="EMBL/GenBank/DDBJ databases">
        <title>OmerRS3 (Oryza meridionalis Reference Sequence Version 3).</title>
        <authorList>
            <person name="Zhang J."/>
            <person name="Kudrna D."/>
            <person name="Lee S."/>
            <person name="Talag J."/>
            <person name="Welchert J."/>
            <person name="Wing R.A."/>
        </authorList>
    </citation>
    <scope>NUCLEOTIDE SEQUENCE [LARGE SCALE GENOMIC DNA]</scope>
    <source>
        <strain evidence="2">cv. OR44</strain>
    </source>
</reference>
<proteinExistence type="predicted"/>
<accession>A0A0E0FAY2</accession>
<reference evidence="2" key="1">
    <citation type="submission" date="2015-04" db="UniProtKB">
        <authorList>
            <consortium name="EnsemblPlants"/>
        </authorList>
    </citation>
    <scope>IDENTIFICATION</scope>
</reference>
<dbReference type="EnsemblPlants" id="OMERI12G05200.1">
    <property type="protein sequence ID" value="OMERI12G05200.1"/>
    <property type="gene ID" value="OMERI12G05200"/>
</dbReference>
<evidence type="ECO:0000313" key="2">
    <source>
        <dbReference type="EnsemblPlants" id="OMERI12G05200.1"/>
    </source>
</evidence>
<name>A0A0E0FAY2_9ORYZ</name>
<evidence type="ECO:0000313" key="3">
    <source>
        <dbReference type="Proteomes" id="UP000008021"/>
    </source>
</evidence>
<feature type="region of interest" description="Disordered" evidence="1">
    <location>
        <begin position="56"/>
        <end position="83"/>
    </location>
</feature>
<organism evidence="2">
    <name type="scientific">Oryza meridionalis</name>
    <dbReference type="NCBI Taxonomy" id="40149"/>
    <lineage>
        <taxon>Eukaryota</taxon>
        <taxon>Viridiplantae</taxon>
        <taxon>Streptophyta</taxon>
        <taxon>Embryophyta</taxon>
        <taxon>Tracheophyta</taxon>
        <taxon>Spermatophyta</taxon>
        <taxon>Magnoliopsida</taxon>
        <taxon>Liliopsida</taxon>
        <taxon>Poales</taxon>
        <taxon>Poaceae</taxon>
        <taxon>BOP clade</taxon>
        <taxon>Oryzoideae</taxon>
        <taxon>Oryzeae</taxon>
        <taxon>Oryzinae</taxon>
        <taxon>Oryza</taxon>
    </lineage>
</organism>
<evidence type="ECO:0000256" key="1">
    <source>
        <dbReference type="SAM" id="MobiDB-lite"/>
    </source>
</evidence>
<dbReference type="Gramene" id="OMERI12G05200.1">
    <property type="protein sequence ID" value="OMERI12G05200.1"/>
    <property type="gene ID" value="OMERI12G05200"/>
</dbReference>
<dbReference type="Proteomes" id="UP000008021">
    <property type="component" value="Chromosome 12"/>
</dbReference>
<keyword evidence="3" id="KW-1185">Reference proteome</keyword>
<dbReference type="AlphaFoldDB" id="A0A0E0FAY2"/>
<sequence length="101" mass="10913">MGGDLLAAKLLVEEGASRTPWKLLNLAPTMLTSMPSLLTSSMVTGPCAATMMRIQRAQPQSAPPRSVQPPELALQPHRGERSMPAMVELAIEEGLQNPPRR</sequence>